<keyword evidence="1" id="KW-1133">Transmembrane helix</keyword>
<accession>A0A8S9YJ39</accession>
<proteinExistence type="predicted"/>
<keyword evidence="3" id="KW-1185">Reference proteome</keyword>
<dbReference type="Proteomes" id="UP000822476">
    <property type="component" value="Unassembled WGS sequence"/>
</dbReference>
<comment type="caution">
    <text evidence="2">The sequence shown here is derived from an EMBL/GenBank/DDBJ whole genome shotgun (WGS) entry which is preliminary data.</text>
</comment>
<reference evidence="2" key="1">
    <citation type="submission" date="2019-07" db="EMBL/GenBank/DDBJ databases">
        <title>Annotation for the trematode Paragonimus miyazaki's.</title>
        <authorList>
            <person name="Choi Y.-J."/>
        </authorList>
    </citation>
    <scope>NUCLEOTIDE SEQUENCE</scope>
    <source>
        <strain evidence="2">Japan</strain>
    </source>
</reference>
<evidence type="ECO:0000313" key="3">
    <source>
        <dbReference type="Proteomes" id="UP000822476"/>
    </source>
</evidence>
<gene>
    <name evidence="2" type="ORF">EG68_12595</name>
</gene>
<evidence type="ECO:0000256" key="1">
    <source>
        <dbReference type="SAM" id="Phobius"/>
    </source>
</evidence>
<evidence type="ECO:0000313" key="2">
    <source>
        <dbReference type="EMBL" id="KAF7233865.1"/>
    </source>
</evidence>
<dbReference type="AlphaFoldDB" id="A0A8S9YJ39"/>
<feature type="transmembrane region" description="Helical" evidence="1">
    <location>
        <begin position="7"/>
        <end position="26"/>
    </location>
</feature>
<protein>
    <submittedName>
        <fullName evidence="2">Uncharacterized protein</fullName>
    </submittedName>
</protein>
<name>A0A8S9YJ39_9TREM</name>
<keyword evidence="1" id="KW-0472">Membrane</keyword>
<keyword evidence="1" id="KW-0812">Transmembrane</keyword>
<feature type="transmembrane region" description="Helical" evidence="1">
    <location>
        <begin position="38"/>
        <end position="57"/>
    </location>
</feature>
<dbReference type="EMBL" id="JTDE01017087">
    <property type="protein sequence ID" value="KAF7233865.1"/>
    <property type="molecule type" value="Genomic_DNA"/>
</dbReference>
<sequence length="88" mass="10362">MYTFARFMCVIGASYSGVFRLLFLVRQSDLVERWLVRSIMLSSIRLLWAFGCTSLALRCSADCRNTRTSGLIIHHNLTELWRLNRRQY</sequence>
<organism evidence="2 3">
    <name type="scientific">Paragonimus skrjabini miyazakii</name>
    <dbReference type="NCBI Taxonomy" id="59628"/>
    <lineage>
        <taxon>Eukaryota</taxon>
        <taxon>Metazoa</taxon>
        <taxon>Spiralia</taxon>
        <taxon>Lophotrochozoa</taxon>
        <taxon>Platyhelminthes</taxon>
        <taxon>Trematoda</taxon>
        <taxon>Digenea</taxon>
        <taxon>Plagiorchiida</taxon>
        <taxon>Troglotremata</taxon>
        <taxon>Troglotrematidae</taxon>
        <taxon>Paragonimus</taxon>
    </lineage>
</organism>